<reference evidence="1" key="1">
    <citation type="submission" date="2019-10" db="EMBL/GenBank/DDBJ databases">
        <authorList>
            <person name="Soares A.E.R."/>
            <person name="Aleixo A."/>
            <person name="Schneider P."/>
            <person name="Miyaki C.Y."/>
            <person name="Schneider M.P."/>
            <person name="Mello C."/>
            <person name="Vasconcelos A.T.R."/>
        </authorList>
    </citation>
    <scope>NUCLEOTIDE SEQUENCE</scope>
    <source>
        <tissue evidence="1">Muscle</tissue>
    </source>
</reference>
<accession>A0ABQ9CLU1</accession>
<comment type="caution">
    <text evidence="1">The sequence shown here is derived from an EMBL/GenBank/DDBJ whole genome shotgun (WGS) entry which is preliminary data.</text>
</comment>
<sequence>MIRGLEHLSYKDSLKELGLFGLEKGRLWEDFTDAFQCLKGAYRRPGGGLLTKAYSGRTKGNGFKLKEAKSKHYVYDIVIYCLEISELSKCQYDEFIAGSWRRIMAKANIRFEKSRYVDRLGEDWMERCPIEKNLRMLVNSWLNMSQWWAQVAKKAMASWLLRSSCGSWGS</sequence>
<dbReference type="EMBL" id="WHWB01034736">
    <property type="protein sequence ID" value="KAJ7404974.1"/>
    <property type="molecule type" value="Genomic_DNA"/>
</dbReference>
<protein>
    <submittedName>
        <fullName evidence="1">Uncharacterized protein</fullName>
    </submittedName>
</protein>
<keyword evidence="2" id="KW-1185">Reference proteome</keyword>
<gene>
    <name evidence="1" type="ORF">WISP_142304</name>
</gene>
<evidence type="ECO:0000313" key="1">
    <source>
        <dbReference type="EMBL" id="KAJ7404974.1"/>
    </source>
</evidence>
<evidence type="ECO:0000313" key="2">
    <source>
        <dbReference type="Proteomes" id="UP001145742"/>
    </source>
</evidence>
<name>A0ABQ9CLU1_9PASS</name>
<dbReference type="Proteomes" id="UP001145742">
    <property type="component" value="Unassembled WGS sequence"/>
</dbReference>
<proteinExistence type="predicted"/>
<organism evidence="1 2">
    <name type="scientific">Willisornis vidua</name>
    <name type="common">Xingu scale-backed antbird</name>
    <dbReference type="NCBI Taxonomy" id="1566151"/>
    <lineage>
        <taxon>Eukaryota</taxon>
        <taxon>Metazoa</taxon>
        <taxon>Chordata</taxon>
        <taxon>Craniata</taxon>
        <taxon>Vertebrata</taxon>
        <taxon>Euteleostomi</taxon>
        <taxon>Archelosauria</taxon>
        <taxon>Archosauria</taxon>
        <taxon>Dinosauria</taxon>
        <taxon>Saurischia</taxon>
        <taxon>Theropoda</taxon>
        <taxon>Coelurosauria</taxon>
        <taxon>Aves</taxon>
        <taxon>Neognathae</taxon>
        <taxon>Neoaves</taxon>
        <taxon>Telluraves</taxon>
        <taxon>Australaves</taxon>
        <taxon>Passeriformes</taxon>
        <taxon>Thamnophilidae</taxon>
        <taxon>Willisornis</taxon>
    </lineage>
</organism>